<gene>
    <name evidence="7" type="ORF">RLT85_01885</name>
</gene>
<comment type="similarity">
    <text evidence="1">Belongs to the sigma-70 factor family. ECF subfamily.</text>
</comment>
<dbReference type="RefSeq" id="WP_311400344.1">
    <property type="nucleotide sequence ID" value="NZ_JAVRBG010000001.1"/>
</dbReference>
<keyword evidence="8" id="KW-1185">Reference proteome</keyword>
<comment type="caution">
    <text evidence="7">The sequence shown here is derived from an EMBL/GenBank/DDBJ whole genome shotgun (WGS) entry which is preliminary data.</text>
</comment>
<dbReference type="InterPro" id="IPR013324">
    <property type="entry name" value="RNA_pol_sigma_r3/r4-like"/>
</dbReference>
<evidence type="ECO:0000256" key="1">
    <source>
        <dbReference type="ARBA" id="ARBA00010641"/>
    </source>
</evidence>
<dbReference type="Pfam" id="PF04542">
    <property type="entry name" value="Sigma70_r2"/>
    <property type="match status" value="1"/>
</dbReference>
<keyword evidence="4" id="KW-0804">Transcription</keyword>
<dbReference type="InterPro" id="IPR013249">
    <property type="entry name" value="RNA_pol_sigma70_r4_t2"/>
</dbReference>
<dbReference type="SUPFAM" id="SSF88659">
    <property type="entry name" value="Sigma3 and sigma4 domains of RNA polymerase sigma factors"/>
    <property type="match status" value="1"/>
</dbReference>
<reference evidence="8" key="1">
    <citation type="submission" date="2023-07" db="EMBL/GenBank/DDBJ databases">
        <title>Isolating and identifying novel microbial strains from the Mariana Trench.</title>
        <authorList>
            <person name="Fu H."/>
        </authorList>
    </citation>
    <scope>NUCLEOTIDE SEQUENCE [LARGE SCALE GENOMIC DNA]</scope>
    <source>
        <strain evidence="8">T-y2</strain>
    </source>
</reference>
<dbReference type="InterPro" id="IPR007627">
    <property type="entry name" value="RNA_pol_sigma70_r2"/>
</dbReference>
<evidence type="ECO:0000313" key="8">
    <source>
        <dbReference type="Proteomes" id="UP001182991"/>
    </source>
</evidence>
<evidence type="ECO:0000256" key="3">
    <source>
        <dbReference type="ARBA" id="ARBA00023082"/>
    </source>
</evidence>
<dbReference type="InterPro" id="IPR014284">
    <property type="entry name" value="RNA_pol_sigma-70_dom"/>
</dbReference>
<dbReference type="InterPro" id="IPR039425">
    <property type="entry name" value="RNA_pol_sigma-70-like"/>
</dbReference>
<accession>A0ABU2KF84</accession>
<evidence type="ECO:0000259" key="6">
    <source>
        <dbReference type="Pfam" id="PF08281"/>
    </source>
</evidence>
<dbReference type="Gene3D" id="1.10.1740.10">
    <property type="match status" value="1"/>
</dbReference>
<sequence>MKIISLHKNEKKLIQRAAKNNRLAQQTLYEMHAPKMLSVCRMYIKDLQFAEDVMLKGFFKVFKNLDGFQHKGSFEGWVRRIMVREAIDFLRRKKEIQFSDQMEQYDAALNIDDYASAEAIQHLQILIDELPEGYKMVFVMYAVEGYKHQEIAEILQISEGTSKSQLFKARNLLQEKLANQKEENHG</sequence>
<feature type="domain" description="RNA polymerase sigma factor 70 region 4 type 2" evidence="6">
    <location>
        <begin position="126"/>
        <end position="171"/>
    </location>
</feature>
<dbReference type="PANTHER" id="PTHR43133:SF46">
    <property type="entry name" value="RNA POLYMERASE SIGMA-70 FACTOR ECF SUBFAMILY"/>
    <property type="match status" value="1"/>
</dbReference>
<proteinExistence type="inferred from homology"/>
<organism evidence="7 8">
    <name type="scientific">Mesonia ostreae</name>
    <dbReference type="NCBI Taxonomy" id="861110"/>
    <lineage>
        <taxon>Bacteria</taxon>
        <taxon>Pseudomonadati</taxon>
        <taxon>Bacteroidota</taxon>
        <taxon>Flavobacteriia</taxon>
        <taxon>Flavobacteriales</taxon>
        <taxon>Flavobacteriaceae</taxon>
        <taxon>Mesonia</taxon>
    </lineage>
</organism>
<dbReference type="CDD" id="cd06171">
    <property type="entry name" value="Sigma70_r4"/>
    <property type="match status" value="1"/>
</dbReference>
<evidence type="ECO:0000256" key="2">
    <source>
        <dbReference type="ARBA" id="ARBA00023015"/>
    </source>
</evidence>
<dbReference type="InterPro" id="IPR013325">
    <property type="entry name" value="RNA_pol_sigma_r2"/>
</dbReference>
<dbReference type="PANTHER" id="PTHR43133">
    <property type="entry name" value="RNA POLYMERASE ECF-TYPE SIGMA FACTO"/>
    <property type="match status" value="1"/>
</dbReference>
<evidence type="ECO:0000256" key="4">
    <source>
        <dbReference type="ARBA" id="ARBA00023163"/>
    </source>
</evidence>
<keyword evidence="3" id="KW-0731">Sigma factor</keyword>
<evidence type="ECO:0000259" key="5">
    <source>
        <dbReference type="Pfam" id="PF04542"/>
    </source>
</evidence>
<evidence type="ECO:0000313" key="7">
    <source>
        <dbReference type="EMBL" id="MDT0293376.1"/>
    </source>
</evidence>
<dbReference type="Pfam" id="PF08281">
    <property type="entry name" value="Sigma70_r4_2"/>
    <property type="match status" value="1"/>
</dbReference>
<keyword evidence="2" id="KW-0805">Transcription regulation</keyword>
<dbReference type="EMBL" id="JAVRBG010000001">
    <property type="protein sequence ID" value="MDT0293376.1"/>
    <property type="molecule type" value="Genomic_DNA"/>
</dbReference>
<name>A0ABU2KF84_9FLAO</name>
<dbReference type="NCBIfam" id="TIGR02937">
    <property type="entry name" value="sigma70-ECF"/>
    <property type="match status" value="1"/>
</dbReference>
<dbReference type="SUPFAM" id="SSF88946">
    <property type="entry name" value="Sigma2 domain of RNA polymerase sigma factors"/>
    <property type="match status" value="1"/>
</dbReference>
<feature type="domain" description="RNA polymerase sigma-70 region 2" evidence="5">
    <location>
        <begin position="28"/>
        <end position="94"/>
    </location>
</feature>
<dbReference type="InterPro" id="IPR036388">
    <property type="entry name" value="WH-like_DNA-bd_sf"/>
</dbReference>
<dbReference type="Gene3D" id="1.10.10.10">
    <property type="entry name" value="Winged helix-like DNA-binding domain superfamily/Winged helix DNA-binding domain"/>
    <property type="match status" value="1"/>
</dbReference>
<dbReference type="Proteomes" id="UP001182991">
    <property type="component" value="Unassembled WGS sequence"/>
</dbReference>
<protein>
    <submittedName>
        <fullName evidence="7">RNA polymerase sigma factor</fullName>
    </submittedName>
</protein>